<proteinExistence type="predicted"/>
<accession>T0F5T6</accession>
<dbReference type="EMBL" id="AHMO02000007">
    <property type="protein sequence ID" value="EQA46470.1"/>
    <property type="molecule type" value="Genomic_DNA"/>
</dbReference>
<dbReference type="RefSeq" id="WP_010568538.1">
    <property type="nucleotide sequence ID" value="NZ_AHMO02000007.1"/>
</dbReference>
<dbReference type="Proteomes" id="UP000015454">
    <property type="component" value="Unassembled WGS sequence"/>
</dbReference>
<dbReference type="OrthoDB" id="9849404at2"/>
<protein>
    <submittedName>
        <fullName evidence="1">Uncharacterized protein</fullName>
    </submittedName>
</protein>
<sequence length="120" mass="14448">MKEQELKTEAKKKIAIAICILLERSIRYKFEWHESIPDWWNISEPDWIEYYRFEYNETEKLRVCEAFDSRLEALVCFMNYTNELLVDPIDSIIDEIYAERNKVVRQSSYSGIRNKLLLAS</sequence>
<evidence type="ECO:0000313" key="1">
    <source>
        <dbReference type="EMBL" id="EQA46470.1"/>
    </source>
</evidence>
<comment type="caution">
    <text evidence="1">The sequence shown here is derived from an EMBL/GenBank/DDBJ whole genome shotgun (WGS) entry which is preliminary data.</text>
</comment>
<dbReference type="AlphaFoldDB" id="T0F5T6"/>
<name>T0F5T6_9LEPT</name>
<organism evidence="1 2">
    <name type="scientific">Leptospira broomii serovar Hurstbridge str. 5399</name>
    <dbReference type="NCBI Taxonomy" id="1049789"/>
    <lineage>
        <taxon>Bacteria</taxon>
        <taxon>Pseudomonadati</taxon>
        <taxon>Spirochaetota</taxon>
        <taxon>Spirochaetia</taxon>
        <taxon>Leptospirales</taxon>
        <taxon>Leptospiraceae</taxon>
        <taxon>Leptospira</taxon>
    </lineage>
</organism>
<reference evidence="1" key="1">
    <citation type="submission" date="2013-05" db="EMBL/GenBank/DDBJ databases">
        <authorList>
            <person name="Harkins D.M."/>
            <person name="Durkin A.S."/>
            <person name="Brinkac L.M."/>
            <person name="Haft D.H."/>
            <person name="Selengut J.D."/>
            <person name="Sanka R."/>
            <person name="DePew J."/>
            <person name="Purushe J."/>
            <person name="Hartskeerl R.A."/>
            <person name="Ahmed A."/>
            <person name="van der Linden H."/>
            <person name="Goris M.G.A."/>
            <person name="Vinetz J.M."/>
            <person name="Sutton G.G."/>
            <person name="Nierman W.C."/>
            <person name="Fouts D.E."/>
        </authorList>
    </citation>
    <scope>NUCLEOTIDE SEQUENCE [LARGE SCALE GENOMIC DNA]</scope>
    <source>
        <strain evidence="1">5399</strain>
    </source>
</reference>
<evidence type="ECO:0000313" key="2">
    <source>
        <dbReference type="Proteomes" id="UP000015454"/>
    </source>
</evidence>
<gene>
    <name evidence="1" type="ORF">LEP1GSC050_0198</name>
</gene>
<keyword evidence="2" id="KW-1185">Reference proteome</keyword>